<protein>
    <submittedName>
        <fullName evidence="3">Tetratricopeptide repeat protein</fullName>
    </submittedName>
</protein>
<dbReference type="EMBL" id="JAAKDE010000008">
    <property type="protein sequence ID" value="MBA2132809.1"/>
    <property type="molecule type" value="Genomic_DNA"/>
</dbReference>
<dbReference type="InterPro" id="IPR011990">
    <property type="entry name" value="TPR-like_helical_dom_sf"/>
</dbReference>
<dbReference type="Proteomes" id="UP000657177">
    <property type="component" value="Unassembled WGS sequence"/>
</dbReference>
<keyword evidence="2" id="KW-1133">Transmembrane helix</keyword>
<organism evidence="3 4">
    <name type="scientific">Capillibacterium thermochitinicola</name>
    <dbReference type="NCBI Taxonomy" id="2699427"/>
    <lineage>
        <taxon>Bacteria</taxon>
        <taxon>Bacillati</taxon>
        <taxon>Bacillota</taxon>
        <taxon>Capillibacterium</taxon>
    </lineage>
</organism>
<proteinExistence type="predicted"/>
<dbReference type="InterPro" id="IPR019734">
    <property type="entry name" value="TPR_rpt"/>
</dbReference>
<feature type="transmembrane region" description="Helical" evidence="2">
    <location>
        <begin position="12"/>
        <end position="29"/>
    </location>
</feature>
<dbReference type="Pfam" id="PF14559">
    <property type="entry name" value="TPR_19"/>
    <property type="match status" value="1"/>
</dbReference>
<dbReference type="Gene3D" id="1.25.40.10">
    <property type="entry name" value="Tetratricopeptide repeat domain"/>
    <property type="match status" value="1"/>
</dbReference>
<dbReference type="Pfam" id="PF13432">
    <property type="entry name" value="TPR_16"/>
    <property type="match status" value="1"/>
</dbReference>
<dbReference type="AlphaFoldDB" id="A0A8J6I1S3"/>
<keyword evidence="4" id="KW-1185">Reference proteome</keyword>
<dbReference type="SUPFAM" id="SSF48452">
    <property type="entry name" value="TPR-like"/>
    <property type="match status" value="1"/>
</dbReference>
<name>A0A8J6I1S3_9FIRM</name>
<comment type="caution">
    <text evidence="3">The sequence shown here is derived from an EMBL/GenBank/DDBJ whole genome shotgun (WGS) entry which is preliminary data.</text>
</comment>
<feature type="transmembrane region" description="Helical" evidence="2">
    <location>
        <begin position="35"/>
        <end position="59"/>
    </location>
</feature>
<dbReference type="RefSeq" id="WP_181339260.1">
    <property type="nucleotide sequence ID" value="NZ_JAAKDE010000008.1"/>
</dbReference>
<keyword evidence="2" id="KW-0812">Transmembrane</keyword>
<gene>
    <name evidence="3" type="ORF">G5B42_04525</name>
</gene>
<feature type="region of interest" description="Disordered" evidence="1">
    <location>
        <begin position="274"/>
        <end position="296"/>
    </location>
</feature>
<evidence type="ECO:0000256" key="2">
    <source>
        <dbReference type="SAM" id="Phobius"/>
    </source>
</evidence>
<evidence type="ECO:0000313" key="3">
    <source>
        <dbReference type="EMBL" id="MBA2132809.1"/>
    </source>
</evidence>
<reference evidence="3" key="1">
    <citation type="submission" date="2020-06" db="EMBL/GenBank/DDBJ databases">
        <title>Novel chitinolytic bacterium.</title>
        <authorList>
            <person name="Ungkulpasvich U."/>
            <person name="Kosugi A."/>
            <person name="Uke A."/>
        </authorList>
    </citation>
    <scope>NUCLEOTIDE SEQUENCE</scope>
    <source>
        <strain evidence="3">UUS1-1</strain>
    </source>
</reference>
<accession>A0A8J6I1S3</accession>
<dbReference type="SMART" id="SM00028">
    <property type="entry name" value="TPR"/>
    <property type="match status" value="5"/>
</dbReference>
<sequence length="296" mass="33466">MYKRLWEENIQWLLVGWCLLALFLRPGWLPFGLGVAVWAILLYVTAPGKFWSLVALANIDRNKLEAHLRKAVSFQPASPNPYISLALVTAYKKNWAEAISLLETAAQKPGKRLAPKIRNVLAVCYRETGKLDQAQTIINDLLKEGYADGKVYYNLAYINYKAGRPQEALQAAEKARSFNLSDPDPVLLTAKIYFEQGDYAAAKDNYDWCIKHLSWPVESYYWLGRCELELGLITQARDHLATAVERITSDPELSDVPPEEAQKWLDEANRLLAADKSVDPENLTLEPTPETDPNQS</sequence>
<evidence type="ECO:0000313" key="4">
    <source>
        <dbReference type="Proteomes" id="UP000657177"/>
    </source>
</evidence>
<keyword evidence="2" id="KW-0472">Membrane</keyword>
<evidence type="ECO:0000256" key="1">
    <source>
        <dbReference type="SAM" id="MobiDB-lite"/>
    </source>
</evidence>